<gene>
    <name evidence="1" type="ORF">SAMN04488567_3717</name>
</gene>
<dbReference type="STRING" id="521013.SAMN04488567_3717"/>
<accession>A0A1G7JGK4</accession>
<sequence>MHPDTATARRALLRAYLAYIKADEDWRRGVEEAARLWPDVRRRSVREIGAPGSRLRRLVEIRQHSVEVLTVMQAKHHRAVLRLGGGRLRPAELPPPTA</sequence>
<keyword evidence="2" id="KW-1185">Reference proteome</keyword>
<protein>
    <submittedName>
        <fullName evidence="1">Uncharacterized protein</fullName>
    </submittedName>
</protein>
<organism evidence="1 2">
    <name type="scientific">Limimaricola pyoseonensis</name>
    <dbReference type="NCBI Taxonomy" id="521013"/>
    <lineage>
        <taxon>Bacteria</taxon>
        <taxon>Pseudomonadati</taxon>
        <taxon>Pseudomonadota</taxon>
        <taxon>Alphaproteobacteria</taxon>
        <taxon>Rhodobacterales</taxon>
        <taxon>Paracoccaceae</taxon>
        <taxon>Limimaricola</taxon>
    </lineage>
</organism>
<dbReference type="OrthoDB" id="7866726at2"/>
<dbReference type="AlphaFoldDB" id="A0A1G7JGK4"/>
<evidence type="ECO:0000313" key="1">
    <source>
        <dbReference type="EMBL" id="SDF24082.1"/>
    </source>
</evidence>
<dbReference type="EMBL" id="FNAT01000009">
    <property type="protein sequence ID" value="SDF24082.1"/>
    <property type="molecule type" value="Genomic_DNA"/>
</dbReference>
<dbReference type="Proteomes" id="UP000198922">
    <property type="component" value="Unassembled WGS sequence"/>
</dbReference>
<proteinExistence type="predicted"/>
<dbReference type="RefSeq" id="WP_090114466.1">
    <property type="nucleotide sequence ID" value="NZ_FNAT01000009.1"/>
</dbReference>
<evidence type="ECO:0000313" key="2">
    <source>
        <dbReference type="Proteomes" id="UP000198922"/>
    </source>
</evidence>
<reference evidence="2" key="1">
    <citation type="submission" date="2016-10" db="EMBL/GenBank/DDBJ databases">
        <authorList>
            <person name="Varghese N."/>
            <person name="Submissions S."/>
        </authorList>
    </citation>
    <scope>NUCLEOTIDE SEQUENCE [LARGE SCALE GENOMIC DNA]</scope>
    <source>
        <strain evidence="2">DSM 21424</strain>
    </source>
</reference>
<name>A0A1G7JGK4_9RHOB</name>